<evidence type="ECO:0000313" key="1">
    <source>
        <dbReference type="EMBL" id="JAD78972.1"/>
    </source>
</evidence>
<dbReference type="EMBL" id="GBRH01218923">
    <property type="protein sequence ID" value="JAD78972.1"/>
    <property type="molecule type" value="Transcribed_RNA"/>
</dbReference>
<proteinExistence type="predicted"/>
<reference evidence="1" key="1">
    <citation type="submission" date="2014-09" db="EMBL/GenBank/DDBJ databases">
        <authorList>
            <person name="Magalhaes I.L.F."/>
            <person name="Oliveira U."/>
            <person name="Santos F.R."/>
            <person name="Vidigal T.H.D.A."/>
            <person name="Brescovit A.D."/>
            <person name="Santos A.J."/>
        </authorList>
    </citation>
    <scope>NUCLEOTIDE SEQUENCE</scope>
    <source>
        <tissue evidence="1">Shoot tissue taken approximately 20 cm above the soil surface</tissue>
    </source>
</reference>
<organism evidence="1">
    <name type="scientific">Arundo donax</name>
    <name type="common">Giant reed</name>
    <name type="synonym">Donax arundinaceus</name>
    <dbReference type="NCBI Taxonomy" id="35708"/>
    <lineage>
        <taxon>Eukaryota</taxon>
        <taxon>Viridiplantae</taxon>
        <taxon>Streptophyta</taxon>
        <taxon>Embryophyta</taxon>
        <taxon>Tracheophyta</taxon>
        <taxon>Spermatophyta</taxon>
        <taxon>Magnoliopsida</taxon>
        <taxon>Liliopsida</taxon>
        <taxon>Poales</taxon>
        <taxon>Poaceae</taxon>
        <taxon>PACMAD clade</taxon>
        <taxon>Arundinoideae</taxon>
        <taxon>Arundineae</taxon>
        <taxon>Arundo</taxon>
    </lineage>
</organism>
<dbReference type="AlphaFoldDB" id="A0A0A9D5G1"/>
<accession>A0A0A9D5G1</accession>
<protein>
    <submittedName>
        <fullName evidence="1">SPE1</fullName>
    </submittedName>
</protein>
<name>A0A0A9D5G1_ARUDO</name>
<reference evidence="1" key="2">
    <citation type="journal article" date="2015" name="Data Brief">
        <title>Shoot transcriptome of the giant reed, Arundo donax.</title>
        <authorList>
            <person name="Barrero R.A."/>
            <person name="Guerrero F.D."/>
            <person name="Moolhuijzen P."/>
            <person name="Goolsby J.A."/>
            <person name="Tidwell J."/>
            <person name="Bellgard S.E."/>
            <person name="Bellgard M.I."/>
        </authorList>
    </citation>
    <scope>NUCLEOTIDE SEQUENCE</scope>
    <source>
        <tissue evidence="1">Shoot tissue taken approximately 20 cm above the soil surface</tissue>
    </source>
</reference>
<sequence length="86" mass="9269">MALSLVTTDSICAALRPNLPFSPDVEPKWPACLVRSFARMPTTGRTPRRRLASTTISSSSSCSSTMTVLSPMVRAMSARETYASSL</sequence>